<dbReference type="Proteomes" id="UP001610334">
    <property type="component" value="Unassembled WGS sequence"/>
</dbReference>
<evidence type="ECO:0000256" key="2">
    <source>
        <dbReference type="SAM" id="Phobius"/>
    </source>
</evidence>
<sequence length="613" mass="70211">MLQDNDSTPATEPLVIPPPDEESELPIEQERIGNSKTSNDIFENLKRIESQLADQNRYLAILTEKDTPKLLHQPSPVDDEDRLKAIEESRGRWHLSRVPNNEALGLVWELFDTVLKIFGMRYGVLLSFPHGLSTTRPNESVSRMPIRYARSDLASITAAGAFIAYYTAWPRREESYPIRRWRHEYSTENQCVDFDWFFACCLKLQNWNDEGFFSCCLRRQNWSHERDTPPTADPHPISLLELGYTSQAYPWIGSSSVMTPNARMFKVSTLELEQDEPPWCNRVFGQITALVFGQYTRLLSLRFQVRWMQINDSRQFREENLVGVYLHRDEGDLPNYASDTATDFCVSEARLALAATTTIESNLPRYNMVTMLDGAQVLPEEVKDRFLERNIQGVKAGSYRAGTLMGVGVSLLLNSAMLEWVSEQWITTLDVIDESLDASLAQITRLKRRDLMFDSDQFVKSDQYFAVLQVLHICTGWIKETLRGLEELAREVNESLSAARLESTPPQDQESLRAIFSAVIADCEMRFQPVLDRIERKIEEVKGLRDGSFFGMHLFDPDGSSSASQTPFIITFVILSLTTYLLAACALWFVRDGLSVKEAFSSWRRKQSIRNIL</sequence>
<keyword evidence="2" id="KW-0812">Transmembrane</keyword>
<protein>
    <submittedName>
        <fullName evidence="3">Uncharacterized protein</fullName>
    </submittedName>
</protein>
<keyword evidence="2" id="KW-0472">Membrane</keyword>
<keyword evidence="2" id="KW-1133">Transmembrane helix</keyword>
<reference evidence="3 4" key="1">
    <citation type="submission" date="2024-07" db="EMBL/GenBank/DDBJ databases">
        <title>Section-level genome sequencing and comparative genomics of Aspergillus sections Usti and Cavernicolus.</title>
        <authorList>
            <consortium name="Lawrence Berkeley National Laboratory"/>
            <person name="Nybo J.L."/>
            <person name="Vesth T.C."/>
            <person name="Theobald S."/>
            <person name="Frisvad J.C."/>
            <person name="Larsen T.O."/>
            <person name="Kjaerboelling I."/>
            <person name="Rothschild-Mancinelli K."/>
            <person name="Lyhne E.K."/>
            <person name="Kogle M.E."/>
            <person name="Barry K."/>
            <person name="Clum A."/>
            <person name="Na H."/>
            <person name="Ledsgaard L."/>
            <person name="Lin J."/>
            <person name="Lipzen A."/>
            <person name="Kuo A."/>
            <person name="Riley R."/>
            <person name="Mondo S."/>
            <person name="Labutti K."/>
            <person name="Haridas S."/>
            <person name="Pangalinan J."/>
            <person name="Salamov A.A."/>
            <person name="Simmons B.A."/>
            <person name="Magnuson J.K."/>
            <person name="Chen J."/>
            <person name="Drula E."/>
            <person name="Henrissat B."/>
            <person name="Wiebenga A."/>
            <person name="Lubbers R.J."/>
            <person name="Gomes A.C."/>
            <person name="Makela M.R."/>
            <person name="Stajich J."/>
            <person name="Grigoriev I.V."/>
            <person name="Mortensen U.H."/>
            <person name="De Vries R.P."/>
            <person name="Baker S.E."/>
            <person name="Andersen M.R."/>
        </authorList>
    </citation>
    <scope>NUCLEOTIDE SEQUENCE [LARGE SCALE GENOMIC DNA]</scope>
    <source>
        <strain evidence="3 4">CBS 588.65</strain>
    </source>
</reference>
<proteinExistence type="predicted"/>
<accession>A0ABR4H9W3</accession>
<gene>
    <name evidence="3" type="ORF">BJX63DRAFT_432820</name>
</gene>
<organism evidence="3 4">
    <name type="scientific">Aspergillus granulosus</name>
    <dbReference type="NCBI Taxonomy" id="176169"/>
    <lineage>
        <taxon>Eukaryota</taxon>
        <taxon>Fungi</taxon>
        <taxon>Dikarya</taxon>
        <taxon>Ascomycota</taxon>
        <taxon>Pezizomycotina</taxon>
        <taxon>Eurotiomycetes</taxon>
        <taxon>Eurotiomycetidae</taxon>
        <taxon>Eurotiales</taxon>
        <taxon>Aspergillaceae</taxon>
        <taxon>Aspergillus</taxon>
        <taxon>Aspergillus subgen. Nidulantes</taxon>
    </lineage>
</organism>
<evidence type="ECO:0000313" key="4">
    <source>
        <dbReference type="Proteomes" id="UP001610334"/>
    </source>
</evidence>
<keyword evidence="4" id="KW-1185">Reference proteome</keyword>
<feature type="compositionally biased region" description="Polar residues" evidence="1">
    <location>
        <begin position="1"/>
        <end position="10"/>
    </location>
</feature>
<evidence type="ECO:0000313" key="3">
    <source>
        <dbReference type="EMBL" id="KAL2812192.1"/>
    </source>
</evidence>
<dbReference type="EMBL" id="JBFXLT010000050">
    <property type="protein sequence ID" value="KAL2812192.1"/>
    <property type="molecule type" value="Genomic_DNA"/>
</dbReference>
<feature type="region of interest" description="Disordered" evidence="1">
    <location>
        <begin position="1"/>
        <end position="38"/>
    </location>
</feature>
<feature type="transmembrane region" description="Helical" evidence="2">
    <location>
        <begin position="568"/>
        <end position="590"/>
    </location>
</feature>
<comment type="caution">
    <text evidence="3">The sequence shown here is derived from an EMBL/GenBank/DDBJ whole genome shotgun (WGS) entry which is preliminary data.</text>
</comment>
<name>A0ABR4H9W3_9EURO</name>
<evidence type="ECO:0000256" key="1">
    <source>
        <dbReference type="SAM" id="MobiDB-lite"/>
    </source>
</evidence>